<dbReference type="Gene3D" id="1.10.10.10">
    <property type="entry name" value="Winged helix-like DNA-binding domain superfamily/Winged helix DNA-binding domain"/>
    <property type="match status" value="1"/>
</dbReference>
<dbReference type="InterPro" id="IPR000600">
    <property type="entry name" value="ROK"/>
</dbReference>
<evidence type="ECO:0000259" key="1">
    <source>
        <dbReference type="Pfam" id="PF09339"/>
    </source>
</evidence>
<dbReference type="AlphaFoldDB" id="A0A317PPY9"/>
<reference evidence="2 3" key="1">
    <citation type="submission" date="2018-05" db="EMBL/GenBank/DDBJ databases">
        <title>Genomic Encyclopedia of Type Strains, Phase IV (KMG-IV): sequencing the most valuable type-strain genomes for metagenomic binning, comparative biology and taxonomic classification.</title>
        <authorList>
            <person name="Goeker M."/>
        </authorList>
    </citation>
    <scope>NUCLEOTIDE SEQUENCE [LARGE SCALE GENOMIC DNA]</scope>
    <source>
        <strain evidence="2 3">DSM 16791</strain>
    </source>
</reference>
<dbReference type="Pfam" id="PF00480">
    <property type="entry name" value="ROK"/>
    <property type="match status" value="1"/>
</dbReference>
<dbReference type="PANTHER" id="PTHR18964:SF173">
    <property type="entry name" value="GLUCOKINASE"/>
    <property type="match status" value="1"/>
</dbReference>
<dbReference type="InterPro" id="IPR036390">
    <property type="entry name" value="WH_DNA-bd_sf"/>
</dbReference>
<dbReference type="Gene3D" id="3.30.420.40">
    <property type="match status" value="2"/>
</dbReference>
<dbReference type="GO" id="GO:0003677">
    <property type="term" value="F:DNA binding"/>
    <property type="evidence" value="ECO:0007669"/>
    <property type="project" value="InterPro"/>
</dbReference>
<keyword evidence="2" id="KW-0418">Kinase</keyword>
<dbReference type="SUPFAM" id="SSF53067">
    <property type="entry name" value="Actin-like ATPase domain"/>
    <property type="match status" value="2"/>
</dbReference>
<evidence type="ECO:0000313" key="3">
    <source>
        <dbReference type="Proteomes" id="UP000246352"/>
    </source>
</evidence>
<dbReference type="PANTHER" id="PTHR18964">
    <property type="entry name" value="ROK (REPRESSOR, ORF, KINASE) FAMILY"/>
    <property type="match status" value="1"/>
</dbReference>
<accession>A0A317PPY9</accession>
<keyword evidence="3" id="KW-1185">Reference proteome</keyword>
<dbReference type="InterPro" id="IPR036388">
    <property type="entry name" value="WH-like_DNA-bd_sf"/>
</dbReference>
<dbReference type="OrthoDB" id="9810372at2"/>
<dbReference type="SUPFAM" id="SSF46785">
    <property type="entry name" value="Winged helix' DNA-binding domain"/>
    <property type="match status" value="1"/>
</dbReference>
<dbReference type="InterPro" id="IPR043129">
    <property type="entry name" value="ATPase_NBD"/>
</dbReference>
<comment type="caution">
    <text evidence="2">The sequence shown here is derived from an EMBL/GenBank/DDBJ whole genome shotgun (WGS) entry which is preliminary data.</text>
</comment>
<sequence length="410" mass="43789">MLTKSSGELVRQQNRALVLEALRRGGPQSHTEIAAGTGLSSATVTVITQELEGERILERSESQAVGGRGRPRIQFRQRRNAAHAAFIRISSDTLQYSLVDYSGTLIDRLDERRSNAGQDIAGFVASIRATLTRLAGRSNVSSETLLAISVSSKGLVADDGTTLLWSPVLGSQQVDFRTAFAADWQARVTLNNESHLVASALHAKLSRSGNGPIRRLAALSLGHSIGLGVVDAEPGAAVRTIAPNFGHMIHTHGGALCRCGSLGCIEAYSGFYAILRAAFEVPPNTIPAPFVPFTEVEKIAVLARRGDRMAEFAFRQAGTALGNGVARLTSLLGQMQIVFTGPGIRFFDLMRPGIDDGLAASLGVRIEGPPEISLSLDEERLIFEGQLQQTLASIDRDVIAAKTLSQGGQR</sequence>
<gene>
    <name evidence="2" type="ORF">DFR52_102303</name>
</gene>
<dbReference type="RefSeq" id="WP_110031425.1">
    <property type="nucleotide sequence ID" value="NZ_QGTR01000002.1"/>
</dbReference>
<dbReference type="EMBL" id="QGTR01000002">
    <property type="protein sequence ID" value="PWW01640.1"/>
    <property type="molecule type" value="Genomic_DNA"/>
</dbReference>
<proteinExistence type="predicted"/>
<dbReference type="GO" id="GO:0016301">
    <property type="term" value="F:kinase activity"/>
    <property type="evidence" value="ECO:0007669"/>
    <property type="project" value="UniProtKB-KW"/>
</dbReference>
<dbReference type="Pfam" id="PF09339">
    <property type="entry name" value="HTH_IclR"/>
    <property type="match status" value="1"/>
</dbReference>
<name>A0A317PPY9_9HYPH</name>
<dbReference type="Proteomes" id="UP000246352">
    <property type="component" value="Unassembled WGS sequence"/>
</dbReference>
<protein>
    <submittedName>
        <fullName evidence="2">Putative NBD/HSP70 family sugar kinase</fullName>
    </submittedName>
</protein>
<organism evidence="2 3">
    <name type="scientific">Hoeflea marina</name>
    <dbReference type="NCBI Taxonomy" id="274592"/>
    <lineage>
        <taxon>Bacteria</taxon>
        <taxon>Pseudomonadati</taxon>
        <taxon>Pseudomonadota</taxon>
        <taxon>Alphaproteobacteria</taxon>
        <taxon>Hyphomicrobiales</taxon>
        <taxon>Rhizobiaceae</taxon>
        <taxon>Hoeflea</taxon>
    </lineage>
</organism>
<feature type="domain" description="HTH iclR-type" evidence="1">
    <location>
        <begin position="18"/>
        <end position="59"/>
    </location>
</feature>
<evidence type="ECO:0000313" key="2">
    <source>
        <dbReference type="EMBL" id="PWW01640.1"/>
    </source>
</evidence>
<dbReference type="InterPro" id="IPR005471">
    <property type="entry name" value="Tscrpt_reg_IclR_N"/>
</dbReference>
<keyword evidence="2" id="KW-0808">Transferase</keyword>
<dbReference type="GO" id="GO:0006355">
    <property type="term" value="P:regulation of DNA-templated transcription"/>
    <property type="evidence" value="ECO:0007669"/>
    <property type="project" value="InterPro"/>
</dbReference>